<sequence length="180" mass="18686">MSCWLVTGADGEVGRRLCALLRANGQRFLPLGRDDLDLGDAAAVQTTLLRTRPAVVAHCDARPGPGEPPSGPRAVRGELDALRVLARACGRLDACLLHLAAGRTLCTTSLYAAHGRSVVHEELPDTAPGAPRRHPDGGCRAPDWVCDVAERLYALGSTPGGRAAGGLRPAPAVSGAPGHR</sequence>
<feature type="region of interest" description="Disordered" evidence="1">
    <location>
        <begin position="159"/>
        <end position="180"/>
    </location>
</feature>
<proteinExistence type="predicted"/>
<dbReference type="InterPro" id="IPR029903">
    <property type="entry name" value="RmlD-like-bd"/>
</dbReference>
<comment type="caution">
    <text evidence="3">The sequence shown here is derived from an EMBL/GenBank/DDBJ whole genome shotgun (WGS) entry which is preliminary data.</text>
</comment>
<dbReference type="Proteomes" id="UP001500909">
    <property type="component" value="Unassembled WGS sequence"/>
</dbReference>
<evidence type="ECO:0000313" key="3">
    <source>
        <dbReference type="EMBL" id="GAA0494427.1"/>
    </source>
</evidence>
<dbReference type="RefSeq" id="WP_346099477.1">
    <property type="nucleotide sequence ID" value="NZ_BAAABY010000054.1"/>
</dbReference>
<accession>A0ABN1BCK6</accession>
<dbReference type="InterPro" id="IPR036291">
    <property type="entry name" value="NAD(P)-bd_dom_sf"/>
</dbReference>
<dbReference type="Pfam" id="PF04321">
    <property type="entry name" value="RmlD_sub_bind"/>
    <property type="match status" value="1"/>
</dbReference>
<feature type="domain" description="RmlD-like substrate binding" evidence="2">
    <location>
        <begin position="5"/>
        <end position="99"/>
    </location>
</feature>
<organism evidence="3 4">
    <name type="scientific">Streptomyces olivaceiscleroticus</name>
    <dbReference type="NCBI Taxonomy" id="68245"/>
    <lineage>
        <taxon>Bacteria</taxon>
        <taxon>Bacillati</taxon>
        <taxon>Actinomycetota</taxon>
        <taxon>Actinomycetes</taxon>
        <taxon>Kitasatosporales</taxon>
        <taxon>Streptomycetaceae</taxon>
        <taxon>Streptomyces</taxon>
    </lineage>
</organism>
<evidence type="ECO:0000259" key="2">
    <source>
        <dbReference type="Pfam" id="PF04321"/>
    </source>
</evidence>
<evidence type="ECO:0000256" key="1">
    <source>
        <dbReference type="SAM" id="MobiDB-lite"/>
    </source>
</evidence>
<dbReference type="Gene3D" id="3.40.50.720">
    <property type="entry name" value="NAD(P)-binding Rossmann-like Domain"/>
    <property type="match status" value="1"/>
</dbReference>
<gene>
    <name evidence="3" type="ORF">GCM10010361_69660</name>
</gene>
<dbReference type="SUPFAM" id="SSF51735">
    <property type="entry name" value="NAD(P)-binding Rossmann-fold domains"/>
    <property type="match status" value="1"/>
</dbReference>
<reference evidence="3 4" key="1">
    <citation type="journal article" date="2019" name="Int. J. Syst. Evol. Microbiol.">
        <title>The Global Catalogue of Microorganisms (GCM) 10K type strain sequencing project: providing services to taxonomists for standard genome sequencing and annotation.</title>
        <authorList>
            <consortium name="The Broad Institute Genomics Platform"/>
            <consortium name="The Broad Institute Genome Sequencing Center for Infectious Disease"/>
            <person name="Wu L."/>
            <person name="Ma J."/>
        </authorList>
    </citation>
    <scope>NUCLEOTIDE SEQUENCE [LARGE SCALE GENOMIC DNA]</scope>
    <source>
        <strain evidence="3 4">JCM 4805</strain>
    </source>
</reference>
<protein>
    <recommendedName>
        <fullName evidence="2">RmlD-like substrate binding domain-containing protein</fullName>
    </recommendedName>
</protein>
<dbReference type="EMBL" id="BAAABY010000054">
    <property type="protein sequence ID" value="GAA0494427.1"/>
    <property type="molecule type" value="Genomic_DNA"/>
</dbReference>
<name>A0ABN1BCK6_9ACTN</name>
<keyword evidence="4" id="KW-1185">Reference proteome</keyword>
<evidence type="ECO:0000313" key="4">
    <source>
        <dbReference type="Proteomes" id="UP001500909"/>
    </source>
</evidence>